<feature type="compositionally biased region" description="Basic and acidic residues" evidence="1">
    <location>
        <begin position="476"/>
        <end position="486"/>
    </location>
</feature>
<evidence type="ECO:0000313" key="3">
    <source>
        <dbReference type="Proteomes" id="UP000326939"/>
    </source>
</evidence>
<feature type="compositionally biased region" description="Basic and acidic residues" evidence="1">
    <location>
        <begin position="1177"/>
        <end position="1189"/>
    </location>
</feature>
<feature type="compositionally biased region" description="Basic residues" evidence="1">
    <location>
        <begin position="534"/>
        <end position="549"/>
    </location>
</feature>
<feature type="compositionally biased region" description="Basic and acidic residues" evidence="1">
    <location>
        <begin position="920"/>
        <end position="932"/>
    </location>
</feature>
<gene>
    <name evidence="2" type="ORF">DKX38_028071</name>
</gene>
<feature type="compositionally biased region" description="Basic and acidic residues" evidence="1">
    <location>
        <begin position="639"/>
        <end position="648"/>
    </location>
</feature>
<name>A0A5N5J9C6_9ROSI</name>
<feature type="compositionally biased region" description="Basic residues" evidence="1">
    <location>
        <begin position="435"/>
        <end position="448"/>
    </location>
</feature>
<feature type="region of interest" description="Disordered" evidence="1">
    <location>
        <begin position="1168"/>
        <end position="1210"/>
    </location>
</feature>
<feature type="compositionally biased region" description="Basic and acidic residues" evidence="1">
    <location>
        <begin position="449"/>
        <end position="461"/>
    </location>
</feature>
<feature type="region of interest" description="Disordered" evidence="1">
    <location>
        <begin position="910"/>
        <end position="953"/>
    </location>
</feature>
<feature type="compositionally biased region" description="Basic residues" evidence="1">
    <location>
        <begin position="333"/>
        <end position="352"/>
    </location>
</feature>
<feature type="region of interest" description="Disordered" evidence="1">
    <location>
        <begin position="513"/>
        <end position="580"/>
    </location>
</feature>
<feature type="region of interest" description="Disordered" evidence="1">
    <location>
        <begin position="308"/>
        <end position="353"/>
    </location>
</feature>
<dbReference type="EMBL" id="VDCV01000018">
    <property type="protein sequence ID" value="KAB5514165.1"/>
    <property type="molecule type" value="Genomic_DNA"/>
</dbReference>
<feature type="region of interest" description="Disordered" evidence="1">
    <location>
        <begin position="411"/>
        <end position="486"/>
    </location>
</feature>
<accession>A0A5N5J9C6</accession>
<protein>
    <submittedName>
        <fullName evidence="2">Uncharacterized protein</fullName>
    </submittedName>
</protein>
<proteinExistence type="predicted"/>
<comment type="caution">
    <text evidence="2">The sequence shown here is derived from an EMBL/GenBank/DDBJ whole genome shotgun (WGS) entry which is preliminary data.</text>
</comment>
<feature type="compositionally biased region" description="Basic and acidic residues" evidence="1">
    <location>
        <begin position="550"/>
        <end position="560"/>
    </location>
</feature>
<feature type="region of interest" description="Disordered" evidence="1">
    <location>
        <begin position="80"/>
        <end position="101"/>
    </location>
</feature>
<feature type="compositionally biased region" description="Basic residues" evidence="1">
    <location>
        <begin position="933"/>
        <end position="952"/>
    </location>
</feature>
<sequence length="1362" mass="154877">MTHLLIAEAISSHGKASNCGNNKEPKQQELANLDDDGDSRKSAMKALKSYVIGLDSKANPQFRAQVSSTEIQGNISNLTCSRTKQRKRKKETQKTAHENQDLRGKNLLKQAALMESPSIVVTKKRPKNLSPLLRQELANLDDDGDSRKSAMKTLKSYVIRLDSKATPQLKQAALMESPSNCGNKKEAKVNRGKKSESITFDQIWQLLTTMCREEYLEGGGGKARNKRECLVLRELKQAALMESPLNCGNKKEAKRPDLATLDDDGDSRKSAMKTLKSYVIGLDSKATPQVLAQVSSAEFQGKISNLTCSRTKQRKRGNETQKTAHENPDLRGKNLRRVSRRRRRTKSKKQKRVFSVERDLATLDDDGDSRKSAMKTLKSYVIGLDSKATPQVLSKVSFTEFHGKMSNLTCSRTKQRKRGNETQNTAHENPDLRGKNLKRVSRRRRRKSKEQQRVFGVERVEASSSHGKATNCGNNKEPKVNNGKKSESITCDQIWQLLTTMGKISNLTCFRTKQRKSGNETQKTAHENPDLRGKNLRRVSRRRRRKSKEQKRVFNVERVEASSSHGMASNCGKNKEPKQELANLDDDGDIRKSAMKILKSYVIGLDSKATPQVLSQVSFTEFQGKISNLTSSRTKQRKRGNETQKTAHENPNLRGKNLRRVSRRRRRTKSKKQKRVFTVERVEASSSHGKPFELWKQKRGQKLANLDDDGDSRKPAMKALESYVIVLDSKANPQFRAQVSSTEIPGNISNLTCSRTKQRKRKKETQKTAHEIQDLRGKNLCREEYLEGGGGRKARNKRECLVLRELKQAALMESPSNCGNKKEAKLKLSALMERLRIVVTTKSPKTGRNLSPLLWQELANLDDDGDSRKPAMKALESYVIVLDSKANPQFRAQVSSTEIQGNISNLTCSRTKQRKRKKETQKTAHEIQDLRGKNLRRVSRRRRRTESKKQKRVFSVERELATLDDDGDSRKPAMKALESYVIVLDSKANPQFRAQVSSTEIPGNISNLTCSRTKQRKRKKETQKTAHEIQDLRGKNLCREEYLEGGGGRKARNKRECLVLRELKQAALMESPSNCGNKKEAKLKLSALMERLRIVVTTKSPKTGRNLSPLLWQELANLDDDGDSRKPAMKALESYVIVLDSKANPQFRAQVSSTEIQGNISNLTCSRTKQRKRKKETQKTAHEIQDLRGKNLRRVSRRRRRTESKKQKRVFSVERELATLDDDGDSRKPAMKALESYVIVLDSKANPQFRAQVSSTEIPGNISNLTCSRTKQRKRKNETQKTAHEIQDLRGKNLRRVSRRRRRTESKKQKRVFSVERVEASSSHGKPFELWVNNGKKSESITCGQIWQLLCYTPQLRRGEEP</sequence>
<feature type="compositionally biased region" description="Basic residues" evidence="1">
    <location>
        <begin position="656"/>
        <end position="675"/>
    </location>
</feature>
<keyword evidence="3" id="KW-1185">Reference proteome</keyword>
<evidence type="ECO:0000256" key="1">
    <source>
        <dbReference type="SAM" id="MobiDB-lite"/>
    </source>
</evidence>
<feature type="compositionally biased region" description="Basic and acidic residues" evidence="1">
    <location>
        <begin position="92"/>
        <end position="101"/>
    </location>
</feature>
<evidence type="ECO:0000313" key="2">
    <source>
        <dbReference type="EMBL" id="KAB5514165.1"/>
    </source>
</evidence>
<feature type="compositionally biased region" description="Basic and acidic residues" evidence="1">
    <location>
        <begin position="316"/>
        <end position="332"/>
    </location>
</feature>
<reference evidence="3" key="1">
    <citation type="journal article" date="2019" name="Gigascience">
        <title>De novo genome assembly of the endangered Acer yangbiense, a plant species with extremely small populations endemic to Yunnan Province, China.</title>
        <authorList>
            <person name="Yang J."/>
            <person name="Wariss H.M."/>
            <person name="Tao L."/>
            <person name="Zhang R."/>
            <person name="Yun Q."/>
            <person name="Hollingsworth P."/>
            <person name="Dao Z."/>
            <person name="Luo G."/>
            <person name="Guo H."/>
            <person name="Ma Y."/>
            <person name="Sun W."/>
        </authorList>
    </citation>
    <scope>NUCLEOTIDE SEQUENCE [LARGE SCALE GENOMIC DNA]</scope>
    <source>
        <strain evidence="3">cv. br00</strain>
    </source>
</reference>
<organism evidence="2 3">
    <name type="scientific">Salix brachista</name>
    <dbReference type="NCBI Taxonomy" id="2182728"/>
    <lineage>
        <taxon>Eukaryota</taxon>
        <taxon>Viridiplantae</taxon>
        <taxon>Streptophyta</taxon>
        <taxon>Embryophyta</taxon>
        <taxon>Tracheophyta</taxon>
        <taxon>Spermatophyta</taxon>
        <taxon>Magnoliopsida</taxon>
        <taxon>eudicotyledons</taxon>
        <taxon>Gunneridae</taxon>
        <taxon>Pentapetalae</taxon>
        <taxon>rosids</taxon>
        <taxon>fabids</taxon>
        <taxon>Malpighiales</taxon>
        <taxon>Salicaceae</taxon>
        <taxon>Saliceae</taxon>
        <taxon>Salix</taxon>
    </lineage>
</organism>
<feature type="compositionally biased region" description="Basic and acidic residues" evidence="1">
    <location>
        <begin position="523"/>
        <end position="533"/>
    </location>
</feature>
<dbReference type="Proteomes" id="UP000326939">
    <property type="component" value="Chromosome 18"/>
</dbReference>
<feature type="region of interest" description="Disordered" evidence="1">
    <location>
        <begin position="629"/>
        <end position="682"/>
    </location>
</feature>
<feature type="compositionally biased region" description="Basic residues" evidence="1">
    <location>
        <begin position="1190"/>
        <end position="1209"/>
    </location>
</feature>
<feature type="compositionally biased region" description="Polar residues" evidence="1">
    <location>
        <begin position="462"/>
        <end position="474"/>
    </location>
</feature>